<dbReference type="GO" id="GO:0005886">
    <property type="term" value="C:plasma membrane"/>
    <property type="evidence" value="ECO:0007669"/>
    <property type="project" value="UniProtKB-SubCell"/>
</dbReference>
<dbReference type="SUPFAM" id="SSF56024">
    <property type="entry name" value="Phospholipase D/nuclease"/>
    <property type="match status" value="2"/>
</dbReference>
<dbReference type="SMART" id="SM00155">
    <property type="entry name" value="PLDc"/>
    <property type="match status" value="2"/>
</dbReference>
<accession>A0A5B0GPY3</accession>
<evidence type="ECO:0000256" key="4">
    <source>
        <dbReference type="ARBA" id="ARBA00022692"/>
    </source>
</evidence>
<keyword evidence="6" id="KW-1133">Transmembrane helix</keyword>
<protein>
    <recommendedName>
        <fullName evidence="8">Cardiolipin synthase</fullName>
        <ecNumber evidence="8">2.7.8.-</ecNumber>
    </recommendedName>
</protein>
<keyword evidence="5" id="KW-0677">Repeat</keyword>
<dbReference type="Proteomes" id="UP000325273">
    <property type="component" value="Unassembled WGS sequence"/>
</dbReference>
<feature type="domain" description="PLD phosphodiesterase" evidence="9">
    <location>
        <begin position="333"/>
        <end position="360"/>
    </location>
</feature>
<dbReference type="NCBIfam" id="TIGR04265">
    <property type="entry name" value="bac_cardiolipin"/>
    <property type="match status" value="1"/>
</dbReference>
<dbReference type="AlphaFoldDB" id="A0A5B0GPY3"/>
<keyword evidence="11" id="KW-1185">Reference proteome</keyword>
<evidence type="ECO:0000259" key="9">
    <source>
        <dbReference type="PROSITE" id="PS50035"/>
    </source>
</evidence>
<keyword evidence="2" id="KW-1003">Cell membrane</keyword>
<evidence type="ECO:0000256" key="7">
    <source>
        <dbReference type="ARBA" id="ARBA00023136"/>
    </source>
</evidence>
<evidence type="ECO:0000256" key="8">
    <source>
        <dbReference type="NCBIfam" id="TIGR04265"/>
    </source>
</evidence>
<dbReference type="PROSITE" id="PS50035">
    <property type="entry name" value="PLD"/>
    <property type="match status" value="2"/>
</dbReference>
<evidence type="ECO:0000256" key="3">
    <source>
        <dbReference type="ARBA" id="ARBA00022679"/>
    </source>
</evidence>
<dbReference type="Pfam" id="PF13091">
    <property type="entry name" value="PLDc_2"/>
    <property type="match status" value="2"/>
</dbReference>
<dbReference type="InterPro" id="IPR025202">
    <property type="entry name" value="PLD-like_dom"/>
</dbReference>
<gene>
    <name evidence="10" type="primary">cls</name>
    <name evidence="10" type="ORF">FVF58_33310</name>
</gene>
<evidence type="ECO:0000256" key="6">
    <source>
        <dbReference type="ARBA" id="ARBA00022989"/>
    </source>
</evidence>
<evidence type="ECO:0000256" key="1">
    <source>
        <dbReference type="ARBA" id="ARBA00004236"/>
    </source>
</evidence>
<dbReference type="GO" id="GO:0032049">
    <property type="term" value="P:cardiolipin biosynthetic process"/>
    <property type="evidence" value="ECO:0007669"/>
    <property type="project" value="UniProtKB-UniRule"/>
</dbReference>
<comment type="caution">
    <text evidence="10">The sequence shown here is derived from an EMBL/GenBank/DDBJ whole genome shotgun (WGS) entry which is preliminary data.</text>
</comment>
<dbReference type="PANTHER" id="PTHR21248">
    <property type="entry name" value="CARDIOLIPIN SYNTHASE"/>
    <property type="match status" value="1"/>
</dbReference>
<evidence type="ECO:0000313" key="10">
    <source>
        <dbReference type="EMBL" id="KAA1004240.1"/>
    </source>
</evidence>
<dbReference type="InterPro" id="IPR001736">
    <property type="entry name" value="PLipase_D/transphosphatidylase"/>
</dbReference>
<keyword evidence="4" id="KW-0812">Transmembrane</keyword>
<reference evidence="10 11" key="1">
    <citation type="submission" date="2019-08" db="EMBL/GenBank/DDBJ databases">
        <title>Paraburkholderia sp. DCY113.</title>
        <authorList>
            <person name="Kang J."/>
        </authorList>
    </citation>
    <scope>NUCLEOTIDE SEQUENCE [LARGE SCALE GENOMIC DNA]</scope>
    <source>
        <strain evidence="10 11">DCY113</strain>
    </source>
</reference>
<sequence length="420" mass="47139">MLTIAITAFVTLVIILVIANLSSGEKKIEHKIERLYASEDPQFLHSMGLLLGPPVLSGNRFEMLLNGDRIFPSMLDGIRSARKTITFETFIYWSGEIGEQIAQALAGKAREGVAVHVLLDWLGSSKMDKRYLQLLREAGAEVIQYHKPHWTGLGRMNDRTHRKLLVIDGRVGFTGGVGIAPEWTGHAQDEKHWRDTHFRVAGPVVGHMQAVFMDNWVKATGNVLHGPDYFPHVEAAGDGLAHMFSSSPSGGSDDMQLMYLMAITAATHSIHLASAYFVPDKLTINAIVEAAKRGVKVQIITPGKRIDTHTVREASRACWGDLLKAGVEIYEYQPTMFHCKLLIVDEYLVSVGSTNFDNRSFKLNDEANLNIYDRDFAKQQTATFADDIKKSQRITLDAWLHRPLREKLIEKFVWMLDTQL</sequence>
<dbReference type="EC" id="2.7.8.-" evidence="8"/>
<comment type="subcellular location">
    <subcellularLocation>
        <location evidence="1">Cell membrane</location>
    </subcellularLocation>
</comment>
<dbReference type="Gene3D" id="3.30.870.10">
    <property type="entry name" value="Endonuclease Chain A"/>
    <property type="match status" value="2"/>
</dbReference>
<keyword evidence="7" id="KW-0472">Membrane</keyword>
<organism evidence="10 11">
    <name type="scientific">Paraburkholderia panacisoli</name>
    <dbReference type="NCBI Taxonomy" id="2603818"/>
    <lineage>
        <taxon>Bacteria</taxon>
        <taxon>Pseudomonadati</taxon>
        <taxon>Pseudomonadota</taxon>
        <taxon>Betaproteobacteria</taxon>
        <taxon>Burkholderiales</taxon>
        <taxon>Burkholderiaceae</taxon>
        <taxon>Paraburkholderia</taxon>
    </lineage>
</organism>
<proteinExistence type="predicted"/>
<feature type="domain" description="PLD phosphodiesterase" evidence="9">
    <location>
        <begin position="156"/>
        <end position="183"/>
    </location>
</feature>
<evidence type="ECO:0000256" key="5">
    <source>
        <dbReference type="ARBA" id="ARBA00022737"/>
    </source>
</evidence>
<dbReference type="CDD" id="cd09110">
    <property type="entry name" value="PLDc_CLS_1"/>
    <property type="match status" value="1"/>
</dbReference>
<dbReference type="InterPro" id="IPR022924">
    <property type="entry name" value="Cardiolipin_synthase"/>
</dbReference>
<dbReference type="EMBL" id="VTUZ01000029">
    <property type="protein sequence ID" value="KAA1004240.1"/>
    <property type="molecule type" value="Genomic_DNA"/>
</dbReference>
<dbReference type="CDD" id="cd09159">
    <property type="entry name" value="PLDc_ybhO_like_2"/>
    <property type="match status" value="1"/>
</dbReference>
<evidence type="ECO:0000256" key="2">
    <source>
        <dbReference type="ARBA" id="ARBA00022475"/>
    </source>
</evidence>
<keyword evidence="3" id="KW-0808">Transferase</keyword>
<evidence type="ECO:0000313" key="11">
    <source>
        <dbReference type="Proteomes" id="UP000325273"/>
    </source>
</evidence>
<dbReference type="PANTHER" id="PTHR21248:SF22">
    <property type="entry name" value="PHOSPHOLIPASE D"/>
    <property type="match status" value="1"/>
</dbReference>
<dbReference type="GO" id="GO:0008808">
    <property type="term" value="F:cardiolipin synthase activity"/>
    <property type="evidence" value="ECO:0007669"/>
    <property type="project" value="UniProtKB-UniRule"/>
</dbReference>
<name>A0A5B0GPY3_9BURK</name>
<dbReference type="RefSeq" id="WP_149673999.1">
    <property type="nucleotide sequence ID" value="NZ_VTUZ01000029.1"/>
</dbReference>